<proteinExistence type="predicted"/>
<keyword evidence="1" id="KW-0472">Membrane</keyword>
<dbReference type="Proteomes" id="UP000290560">
    <property type="component" value="Unassembled WGS sequence"/>
</dbReference>
<feature type="transmembrane region" description="Helical" evidence="1">
    <location>
        <begin position="60"/>
        <end position="77"/>
    </location>
</feature>
<organism evidence="2">
    <name type="scientific">Ensete ventricosum</name>
    <name type="common">Abyssinian banana</name>
    <name type="synonym">Musa ensete</name>
    <dbReference type="NCBI Taxonomy" id="4639"/>
    <lineage>
        <taxon>Eukaryota</taxon>
        <taxon>Viridiplantae</taxon>
        <taxon>Streptophyta</taxon>
        <taxon>Embryophyta</taxon>
        <taxon>Tracheophyta</taxon>
        <taxon>Spermatophyta</taxon>
        <taxon>Magnoliopsida</taxon>
        <taxon>Liliopsida</taxon>
        <taxon>Zingiberales</taxon>
        <taxon>Musaceae</taxon>
        <taxon>Ensete</taxon>
    </lineage>
</organism>
<dbReference type="AlphaFoldDB" id="A0A445MKU5"/>
<accession>A0A445MKU5</accession>
<protein>
    <submittedName>
        <fullName evidence="2">Uncharacterized protein</fullName>
    </submittedName>
</protein>
<evidence type="ECO:0000313" key="2">
    <source>
        <dbReference type="EMBL" id="RZR74846.1"/>
    </source>
</evidence>
<keyword evidence="1" id="KW-0812">Transmembrane</keyword>
<evidence type="ECO:0000256" key="1">
    <source>
        <dbReference type="SAM" id="Phobius"/>
    </source>
</evidence>
<name>A0A445MKU5_ENSVE</name>
<reference evidence="2" key="1">
    <citation type="journal article" date="2018" name="Data Brief">
        <title>Genome sequence data from 17 accessions of Ensete ventricosum, a staple food crop for millions in Ethiopia.</title>
        <authorList>
            <person name="Yemataw Z."/>
            <person name="Muzemil S."/>
            <person name="Ambachew D."/>
            <person name="Tripathi L."/>
            <person name="Tesfaye K."/>
            <person name="Chala A."/>
            <person name="Farbos A."/>
            <person name="O'Neill P."/>
            <person name="Moore K."/>
            <person name="Grant M."/>
            <person name="Studholme D.J."/>
        </authorList>
    </citation>
    <scope>NUCLEOTIDE SEQUENCE [LARGE SCALE GENOMIC DNA]</scope>
    <source>
        <tissue evidence="2">Leaf</tissue>
    </source>
</reference>
<dbReference type="EMBL" id="KV876424">
    <property type="protein sequence ID" value="RZR74846.1"/>
    <property type="molecule type" value="Genomic_DNA"/>
</dbReference>
<keyword evidence="1" id="KW-1133">Transmembrane helix</keyword>
<sequence>MPDSDRIRTRFIRYRSCRTLSRCGGRRGGWGNCPLSSPSSRWRQSFGIGNRRFDMEKGKVLFTFCGFSYGFADFFGVRSSLSRCRRPSLGFYRDVVLLDLGDCVEFYAK</sequence>
<gene>
    <name evidence="2" type="ORF">BHM03_00044804</name>
</gene>